<dbReference type="EMBL" id="RAQO01000007">
    <property type="protein sequence ID" value="RKF17500.1"/>
    <property type="molecule type" value="Genomic_DNA"/>
</dbReference>
<dbReference type="OrthoDB" id="9799225at2"/>
<evidence type="ECO:0000256" key="6">
    <source>
        <dbReference type="SAM" id="Phobius"/>
    </source>
</evidence>
<feature type="transmembrane region" description="Helical" evidence="6">
    <location>
        <begin position="222"/>
        <end position="250"/>
    </location>
</feature>
<keyword evidence="4 6" id="KW-1133">Transmembrane helix</keyword>
<evidence type="ECO:0000256" key="2">
    <source>
        <dbReference type="ARBA" id="ARBA00009773"/>
    </source>
</evidence>
<dbReference type="PANTHER" id="PTHR21716">
    <property type="entry name" value="TRANSMEMBRANE PROTEIN"/>
    <property type="match status" value="1"/>
</dbReference>
<organism evidence="7 8">
    <name type="scientific">Alginatibacterium sediminis</name>
    <dbReference type="NCBI Taxonomy" id="2164068"/>
    <lineage>
        <taxon>Bacteria</taxon>
        <taxon>Pseudomonadati</taxon>
        <taxon>Pseudomonadota</taxon>
        <taxon>Gammaproteobacteria</taxon>
        <taxon>Alteromonadales</taxon>
        <taxon>Alteromonadaceae</taxon>
        <taxon>Alginatibacterium</taxon>
    </lineage>
</organism>
<evidence type="ECO:0000313" key="7">
    <source>
        <dbReference type="EMBL" id="RKF17500.1"/>
    </source>
</evidence>
<sequence length="383" mass="41218">MALQAPKNHIVTAAALMVVLAGLKAATPILLPFLLSMFIAIVCAPIVRMMKKVGIPSVIAVMLVIILIVGTLLGLAGVVGHSLNEFRTSIPEYRDQIIEQLGSLVIFAKRFDIDISMHMVTQYFDPSLVFGLFANTLSGFGSIATNAFMILMVSIFMLLEADTMPKRVHVAIHDPSVRISQIDRFLSSVNSYMAVKTAISLITAIPITLILMWIGIEYAPMWGILAFLLNYIPNVGSLLAAIPPVLLAALQFGPSQALGVAGLYLGVNLVMGNIVEPRVMGKGLGLSSLVVILSLIFWGWLFGSVGMLLSVPLTMIVKIGLESSTDGHWLALLLSHPDELKEREFVEDMQSSDIIGANEEVASITDADSDSHLAAKVEPNSPA</sequence>
<gene>
    <name evidence="7" type="ORF">DBZ36_13735</name>
</gene>
<evidence type="ECO:0000256" key="4">
    <source>
        <dbReference type="ARBA" id="ARBA00022989"/>
    </source>
</evidence>
<dbReference type="GO" id="GO:0016020">
    <property type="term" value="C:membrane"/>
    <property type="evidence" value="ECO:0007669"/>
    <property type="project" value="UniProtKB-SubCell"/>
</dbReference>
<dbReference type="GO" id="GO:0055085">
    <property type="term" value="P:transmembrane transport"/>
    <property type="evidence" value="ECO:0007669"/>
    <property type="project" value="TreeGrafter"/>
</dbReference>
<keyword evidence="8" id="KW-1185">Reference proteome</keyword>
<keyword evidence="5 6" id="KW-0472">Membrane</keyword>
<evidence type="ECO:0000256" key="3">
    <source>
        <dbReference type="ARBA" id="ARBA00022692"/>
    </source>
</evidence>
<evidence type="ECO:0000313" key="8">
    <source>
        <dbReference type="Proteomes" id="UP000286482"/>
    </source>
</evidence>
<comment type="caution">
    <text evidence="7">The sequence shown here is derived from an EMBL/GenBank/DDBJ whole genome shotgun (WGS) entry which is preliminary data.</text>
</comment>
<feature type="transmembrane region" description="Helical" evidence="6">
    <location>
        <begin position="194"/>
        <end position="216"/>
    </location>
</feature>
<feature type="transmembrane region" description="Helical" evidence="6">
    <location>
        <begin position="287"/>
        <end position="309"/>
    </location>
</feature>
<feature type="transmembrane region" description="Helical" evidence="6">
    <location>
        <begin position="59"/>
        <end position="79"/>
    </location>
</feature>
<accession>A0A420EA03</accession>
<dbReference type="InterPro" id="IPR002549">
    <property type="entry name" value="AI-2E-like"/>
</dbReference>
<keyword evidence="3 6" id="KW-0812">Transmembrane</keyword>
<feature type="transmembrane region" description="Helical" evidence="6">
    <location>
        <begin position="257"/>
        <end position="275"/>
    </location>
</feature>
<dbReference type="NCBIfam" id="NF008930">
    <property type="entry name" value="PRK12287.1"/>
    <property type="match status" value="1"/>
</dbReference>
<dbReference type="RefSeq" id="WP_120355525.1">
    <property type="nucleotide sequence ID" value="NZ_RAQO01000007.1"/>
</dbReference>
<comment type="subcellular location">
    <subcellularLocation>
        <location evidence="1">Membrane</location>
        <topology evidence="1">Multi-pass membrane protein</topology>
    </subcellularLocation>
</comment>
<protein>
    <submittedName>
        <fullName evidence="7">AI-2E family transporter</fullName>
    </submittedName>
</protein>
<dbReference type="PANTHER" id="PTHR21716:SF64">
    <property type="entry name" value="AI-2 TRANSPORT PROTEIN TQSA"/>
    <property type="match status" value="1"/>
</dbReference>
<name>A0A420EA03_9ALTE</name>
<feature type="transmembrane region" description="Helical" evidence="6">
    <location>
        <begin position="137"/>
        <end position="159"/>
    </location>
</feature>
<feature type="transmembrane region" description="Helical" evidence="6">
    <location>
        <begin position="29"/>
        <end position="47"/>
    </location>
</feature>
<proteinExistence type="inferred from homology"/>
<reference evidence="7 8" key="1">
    <citation type="submission" date="2018-09" db="EMBL/GenBank/DDBJ databases">
        <authorList>
            <person name="Wang Z."/>
        </authorList>
    </citation>
    <scope>NUCLEOTIDE SEQUENCE [LARGE SCALE GENOMIC DNA]</scope>
    <source>
        <strain evidence="7 8">ALS 81</strain>
    </source>
</reference>
<evidence type="ECO:0000256" key="5">
    <source>
        <dbReference type="ARBA" id="ARBA00023136"/>
    </source>
</evidence>
<evidence type="ECO:0000256" key="1">
    <source>
        <dbReference type="ARBA" id="ARBA00004141"/>
    </source>
</evidence>
<dbReference type="Pfam" id="PF01594">
    <property type="entry name" value="AI-2E_transport"/>
    <property type="match status" value="1"/>
</dbReference>
<dbReference type="AlphaFoldDB" id="A0A420EA03"/>
<comment type="similarity">
    <text evidence="2">Belongs to the autoinducer-2 exporter (AI-2E) (TC 2.A.86) family.</text>
</comment>
<dbReference type="Proteomes" id="UP000286482">
    <property type="component" value="Unassembled WGS sequence"/>
</dbReference>